<proteinExistence type="predicted"/>
<dbReference type="AlphaFoldDB" id="A0A4C1XEH1"/>
<organism evidence="1 2">
    <name type="scientific">Eumeta variegata</name>
    <name type="common">Bagworm moth</name>
    <name type="synonym">Eumeta japonica</name>
    <dbReference type="NCBI Taxonomy" id="151549"/>
    <lineage>
        <taxon>Eukaryota</taxon>
        <taxon>Metazoa</taxon>
        <taxon>Ecdysozoa</taxon>
        <taxon>Arthropoda</taxon>
        <taxon>Hexapoda</taxon>
        <taxon>Insecta</taxon>
        <taxon>Pterygota</taxon>
        <taxon>Neoptera</taxon>
        <taxon>Endopterygota</taxon>
        <taxon>Lepidoptera</taxon>
        <taxon>Glossata</taxon>
        <taxon>Ditrysia</taxon>
        <taxon>Tineoidea</taxon>
        <taxon>Psychidae</taxon>
        <taxon>Oiketicinae</taxon>
        <taxon>Eumeta</taxon>
    </lineage>
</organism>
<keyword evidence="2" id="KW-1185">Reference proteome</keyword>
<evidence type="ECO:0000313" key="2">
    <source>
        <dbReference type="Proteomes" id="UP000299102"/>
    </source>
</evidence>
<dbReference type="EMBL" id="BGZK01000813">
    <property type="protein sequence ID" value="GBP61382.1"/>
    <property type="molecule type" value="Genomic_DNA"/>
</dbReference>
<evidence type="ECO:0000313" key="1">
    <source>
        <dbReference type="EMBL" id="GBP61382.1"/>
    </source>
</evidence>
<comment type="caution">
    <text evidence="1">The sequence shown here is derived from an EMBL/GenBank/DDBJ whole genome shotgun (WGS) entry which is preliminary data.</text>
</comment>
<sequence length="118" mass="13409">MNEVICRPVDNFWLKPWTLREHASAKKRYSQGKEILSPGASPRGELSLNPILSRGVWVIKFAELADKITDCRVRHLCEELSPFCGFVISDASLLNRPWTSTYEDVGFIRRICIGNLSS</sequence>
<dbReference type="Proteomes" id="UP000299102">
    <property type="component" value="Unassembled WGS sequence"/>
</dbReference>
<name>A0A4C1XEH1_EUMVA</name>
<protein>
    <submittedName>
        <fullName evidence="1">Uncharacterized protein</fullName>
    </submittedName>
</protein>
<reference evidence="1 2" key="1">
    <citation type="journal article" date="2019" name="Commun. Biol.">
        <title>The bagworm genome reveals a unique fibroin gene that provides high tensile strength.</title>
        <authorList>
            <person name="Kono N."/>
            <person name="Nakamura H."/>
            <person name="Ohtoshi R."/>
            <person name="Tomita M."/>
            <person name="Numata K."/>
            <person name="Arakawa K."/>
        </authorList>
    </citation>
    <scope>NUCLEOTIDE SEQUENCE [LARGE SCALE GENOMIC DNA]</scope>
</reference>
<gene>
    <name evidence="1" type="ORF">EVAR_37912_1</name>
</gene>
<accession>A0A4C1XEH1</accession>